<evidence type="ECO:0000256" key="5">
    <source>
        <dbReference type="SAM" id="MobiDB-lite"/>
    </source>
</evidence>
<dbReference type="GO" id="GO:0005783">
    <property type="term" value="C:endoplasmic reticulum"/>
    <property type="evidence" value="ECO:0007669"/>
    <property type="project" value="UniProtKB-ARBA"/>
</dbReference>
<keyword evidence="2 6" id="KW-0812">Transmembrane</keyword>
<feature type="transmembrane region" description="Helical" evidence="6">
    <location>
        <begin position="12"/>
        <end position="32"/>
    </location>
</feature>
<comment type="subcellular location">
    <subcellularLocation>
        <location evidence="1">Membrane</location>
        <topology evidence="1">Multi-pass membrane protein</topology>
    </subcellularLocation>
</comment>
<dbReference type="EMBL" id="CAACVG010003545">
    <property type="protein sequence ID" value="VEN37598.1"/>
    <property type="molecule type" value="Genomic_DNA"/>
</dbReference>
<sequence length="312" mass="35064">MKLEWIIVQLQIKFFCVLFFGLLIAFLLDTYYDIKDLTNDYEDYPEELRNLYYFVHDTMLSLKAIRKENPSSFCIGMSVFFLVMTVMANNISGYMLIYMAILGIFFLPLWFKCLPKNHVGTLKVIIRSIVNSKGDLVEEQLTPFMCNRDITNKDNDDADSQLTDRTAESASNSLISGLSQMPSYLDVSDIQTEIEEEDLIPHTNPHSAISYTPGELSSDSDSDPRDIHFKAAHFNGDSSSEEEKLLSKDLNFVAVGDSSVDGADLNEEGGDLKIGLMLRSIVATANSTSQVERKSSTSDSDFEIVNTEDVKD</sequence>
<evidence type="ECO:0000256" key="2">
    <source>
        <dbReference type="ARBA" id="ARBA00022692"/>
    </source>
</evidence>
<proteinExistence type="predicted"/>
<dbReference type="Pfam" id="PF24456">
    <property type="entry name" value="RHD_RETREG1-3"/>
    <property type="match status" value="1"/>
</dbReference>
<keyword evidence="4 6" id="KW-0472">Membrane</keyword>
<evidence type="ECO:0000313" key="8">
    <source>
        <dbReference type="EMBL" id="VEN37598.1"/>
    </source>
</evidence>
<evidence type="ECO:0000256" key="4">
    <source>
        <dbReference type="ARBA" id="ARBA00023136"/>
    </source>
</evidence>
<evidence type="ECO:0000259" key="7">
    <source>
        <dbReference type="Pfam" id="PF24456"/>
    </source>
</evidence>
<feature type="domain" description="RETREG1-3/ARL6IP-like N-terminal reticulon-homology" evidence="7">
    <location>
        <begin position="50"/>
        <end position="110"/>
    </location>
</feature>
<evidence type="ECO:0000256" key="1">
    <source>
        <dbReference type="ARBA" id="ARBA00004141"/>
    </source>
</evidence>
<dbReference type="GO" id="GO:0016020">
    <property type="term" value="C:membrane"/>
    <property type="evidence" value="ECO:0007669"/>
    <property type="project" value="UniProtKB-SubCell"/>
</dbReference>
<organism evidence="8 9">
    <name type="scientific">Callosobruchus maculatus</name>
    <name type="common">Southern cowpea weevil</name>
    <name type="synonym">Pulse bruchid</name>
    <dbReference type="NCBI Taxonomy" id="64391"/>
    <lineage>
        <taxon>Eukaryota</taxon>
        <taxon>Metazoa</taxon>
        <taxon>Ecdysozoa</taxon>
        <taxon>Arthropoda</taxon>
        <taxon>Hexapoda</taxon>
        <taxon>Insecta</taxon>
        <taxon>Pterygota</taxon>
        <taxon>Neoptera</taxon>
        <taxon>Endopterygota</taxon>
        <taxon>Coleoptera</taxon>
        <taxon>Polyphaga</taxon>
        <taxon>Cucujiformia</taxon>
        <taxon>Chrysomeloidea</taxon>
        <taxon>Chrysomelidae</taxon>
        <taxon>Bruchinae</taxon>
        <taxon>Bruchini</taxon>
        <taxon>Callosobruchus</taxon>
    </lineage>
</organism>
<evidence type="ECO:0000256" key="3">
    <source>
        <dbReference type="ARBA" id="ARBA00022989"/>
    </source>
</evidence>
<dbReference type="InterPro" id="IPR057282">
    <property type="entry name" value="RETREG1-3-like_RHD"/>
</dbReference>
<name>A0A653BPT7_CALMS</name>
<accession>A0A653BPT7</accession>
<evidence type="ECO:0000256" key="6">
    <source>
        <dbReference type="SAM" id="Phobius"/>
    </source>
</evidence>
<dbReference type="AlphaFoldDB" id="A0A653BPT7"/>
<gene>
    <name evidence="8" type="ORF">CALMAC_LOCUS2798</name>
</gene>
<protein>
    <recommendedName>
        <fullName evidence="7">RETREG1-3/ARL6IP-like N-terminal reticulon-homology domain-containing protein</fullName>
    </recommendedName>
</protein>
<evidence type="ECO:0000313" key="9">
    <source>
        <dbReference type="Proteomes" id="UP000410492"/>
    </source>
</evidence>
<feature type="transmembrane region" description="Helical" evidence="6">
    <location>
        <begin position="70"/>
        <end position="88"/>
    </location>
</feature>
<keyword evidence="3 6" id="KW-1133">Transmembrane helix</keyword>
<keyword evidence="9" id="KW-1185">Reference proteome</keyword>
<reference evidence="8 9" key="1">
    <citation type="submission" date="2019-01" db="EMBL/GenBank/DDBJ databases">
        <authorList>
            <person name="Sayadi A."/>
        </authorList>
    </citation>
    <scope>NUCLEOTIDE SEQUENCE [LARGE SCALE GENOMIC DNA]</scope>
</reference>
<feature type="transmembrane region" description="Helical" evidence="6">
    <location>
        <begin position="95"/>
        <end position="111"/>
    </location>
</feature>
<dbReference type="OrthoDB" id="10029527at2759"/>
<feature type="region of interest" description="Disordered" evidence="5">
    <location>
        <begin position="287"/>
        <end position="312"/>
    </location>
</feature>
<dbReference type="Proteomes" id="UP000410492">
    <property type="component" value="Unassembled WGS sequence"/>
</dbReference>